<keyword evidence="2" id="KW-1185">Reference proteome</keyword>
<gene>
    <name evidence="1" type="ORF">SPIL2461_LOCUS20045</name>
</gene>
<reference evidence="1" key="1">
    <citation type="submission" date="2021-02" db="EMBL/GenBank/DDBJ databases">
        <authorList>
            <person name="Dougan E. K."/>
            <person name="Rhodes N."/>
            <person name="Thang M."/>
            <person name="Chan C."/>
        </authorList>
    </citation>
    <scope>NUCLEOTIDE SEQUENCE</scope>
</reference>
<protein>
    <submittedName>
        <fullName evidence="1">Uncharacterized protein</fullName>
    </submittedName>
</protein>
<sequence>EAKAWISDIQAHVKECFMAMQQEQTVLSSQAQQAMVRTAELMDVYTDRIKSSQGTVALSDFYAREMENAAEEASACLEREIKQEIDSLRTTRLAELCEEASKEVLQEGGRWVRHRYIETVLAVLAPKIEQELEFRLGQAMQRAHEKTLDVALRLLREAGLDGLACTDINSQSEIVRPETSHLRGRYPVESVTMLTGATFLVGRAAATEAGAAVLSSLGVSFTSLQIFGLVGSAVGAIAVLGLTTKYALEAHPFWTYEAAHSELVEDIKRTNHWSILTQACIAKSRSHLLSNAARFRFRFSELLLTQGASAEALHTLFPDLPLLEKIRAKLADCCHHVQKFMEAESLTARAGQDVLSCCSWRVQKAWSRIIHQTDIYIDENSRTDSIDGSVLARLLCFRTEALIRTNCFREASHTASSFAKTFPALLLPVVYKTAVNLLLAFYEKEPKEAAEGDVRYCTMELEGQRDDAEIPCLVEIWYLAVASSFQVSNDPIGHVVPEVQMLLNAISSLLQRQMMMPPSFESVVQQKVTLVKELSSAWTNSDEDGKLREQEIMTVFLEQCELFISTLVESIHSLLEALPPEHLDMGQLAGVILRHVLASVRACFEAQPDPFPKSAYADLLSRLCPVDGSAVELPDEWVRQLGAVMMEVQLRE</sequence>
<feature type="non-terminal residue" evidence="1">
    <location>
        <position position="1"/>
    </location>
</feature>
<evidence type="ECO:0000313" key="2">
    <source>
        <dbReference type="Proteomes" id="UP000649617"/>
    </source>
</evidence>
<organism evidence="1 2">
    <name type="scientific">Symbiodinium pilosum</name>
    <name type="common">Dinoflagellate</name>
    <dbReference type="NCBI Taxonomy" id="2952"/>
    <lineage>
        <taxon>Eukaryota</taxon>
        <taxon>Sar</taxon>
        <taxon>Alveolata</taxon>
        <taxon>Dinophyceae</taxon>
        <taxon>Suessiales</taxon>
        <taxon>Symbiodiniaceae</taxon>
        <taxon>Symbiodinium</taxon>
    </lineage>
</organism>
<dbReference type="AlphaFoldDB" id="A0A812X6P0"/>
<name>A0A812X6P0_SYMPI</name>
<accession>A0A812X6P0</accession>
<proteinExistence type="predicted"/>
<dbReference type="EMBL" id="CAJNIZ010045031">
    <property type="protein sequence ID" value="CAE7708543.1"/>
    <property type="molecule type" value="Genomic_DNA"/>
</dbReference>
<comment type="caution">
    <text evidence="1">The sequence shown here is derived from an EMBL/GenBank/DDBJ whole genome shotgun (WGS) entry which is preliminary data.</text>
</comment>
<dbReference type="Proteomes" id="UP000649617">
    <property type="component" value="Unassembled WGS sequence"/>
</dbReference>
<evidence type="ECO:0000313" key="1">
    <source>
        <dbReference type="EMBL" id="CAE7708543.1"/>
    </source>
</evidence>